<reference evidence="2" key="1">
    <citation type="submission" date="2022-03" db="EMBL/GenBank/DDBJ databases">
        <authorList>
            <person name="Martin H S."/>
        </authorList>
    </citation>
    <scope>NUCLEOTIDE SEQUENCE</scope>
</reference>
<evidence type="ECO:0000313" key="3">
    <source>
        <dbReference type="Proteomes" id="UP000837857"/>
    </source>
</evidence>
<name>A0ABN8IV76_9NEOP</name>
<keyword evidence="3" id="KW-1185">Reference proteome</keyword>
<evidence type="ECO:0000313" key="2">
    <source>
        <dbReference type="EMBL" id="CAH2062213.1"/>
    </source>
</evidence>
<dbReference type="InterPro" id="IPR013087">
    <property type="entry name" value="Znf_C2H2_type"/>
</dbReference>
<feature type="domain" description="C2H2-type" evidence="1">
    <location>
        <begin position="112"/>
        <end position="132"/>
    </location>
</feature>
<dbReference type="PROSITE" id="PS00028">
    <property type="entry name" value="ZINC_FINGER_C2H2_1"/>
    <property type="match status" value="1"/>
</dbReference>
<dbReference type="EMBL" id="OW152841">
    <property type="protein sequence ID" value="CAH2062213.1"/>
    <property type="molecule type" value="Genomic_DNA"/>
</dbReference>
<protein>
    <recommendedName>
        <fullName evidence="1">C2H2-type domain-containing protein</fullName>
    </recommendedName>
</protein>
<accession>A0ABN8IV76</accession>
<gene>
    <name evidence="2" type="ORF">IPOD504_LOCUS11779</name>
</gene>
<organism evidence="2 3">
    <name type="scientific">Iphiclides podalirius</name>
    <name type="common">scarce swallowtail</name>
    <dbReference type="NCBI Taxonomy" id="110791"/>
    <lineage>
        <taxon>Eukaryota</taxon>
        <taxon>Metazoa</taxon>
        <taxon>Ecdysozoa</taxon>
        <taxon>Arthropoda</taxon>
        <taxon>Hexapoda</taxon>
        <taxon>Insecta</taxon>
        <taxon>Pterygota</taxon>
        <taxon>Neoptera</taxon>
        <taxon>Endopterygota</taxon>
        <taxon>Lepidoptera</taxon>
        <taxon>Glossata</taxon>
        <taxon>Ditrysia</taxon>
        <taxon>Papilionoidea</taxon>
        <taxon>Papilionidae</taxon>
        <taxon>Papilioninae</taxon>
        <taxon>Iphiclides</taxon>
    </lineage>
</organism>
<feature type="non-terminal residue" evidence="2">
    <location>
        <position position="166"/>
    </location>
</feature>
<proteinExistence type="predicted"/>
<sequence length="166" mass="18420">MGNESEIVKAENAILGGTDETKEKRRYVRSARAEARIATKRNASSLLECWSFCPFRWQKNRFKCAFCEESFIQCVDLRAHVGQCSLKHTVKDIYSKFKEMSLINVDVTEAACRLCGCPYTGITHMRQHATQHGYELDATRPDGILPFSLDKSAGAASSAASASTTS</sequence>
<dbReference type="Proteomes" id="UP000837857">
    <property type="component" value="Chromosome 29"/>
</dbReference>
<evidence type="ECO:0000259" key="1">
    <source>
        <dbReference type="PROSITE" id="PS00028"/>
    </source>
</evidence>